<dbReference type="WBParaSite" id="ES5_v2.g6226.t1">
    <property type="protein sequence ID" value="ES5_v2.g6226.t1"/>
    <property type="gene ID" value="ES5_v2.g6226"/>
</dbReference>
<protein>
    <submittedName>
        <fullName evidence="2">Uncharacterized protein</fullName>
    </submittedName>
</protein>
<accession>A0AC34GPL3</accession>
<proteinExistence type="predicted"/>
<evidence type="ECO:0000313" key="2">
    <source>
        <dbReference type="WBParaSite" id="ES5_v2.g6226.t1"/>
    </source>
</evidence>
<organism evidence="1 2">
    <name type="scientific">Panagrolaimus sp. ES5</name>
    <dbReference type="NCBI Taxonomy" id="591445"/>
    <lineage>
        <taxon>Eukaryota</taxon>
        <taxon>Metazoa</taxon>
        <taxon>Ecdysozoa</taxon>
        <taxon>Nematoda</taxon>
        <taxon>Chromadorea</taxon>
        <taxon>Rhabditida</taxon>
        <taxon>Tylenchina</taxon>
        <taxon>Panagrolaimomorpha</taxon>
        <taxon>Panagrolaimoidea</taxon>
        <taxon>Panagrolaimidae</taxon>
        <taxon>Panagrolaimus</taxon>
    </lineage>
</organism>
<dbReference type="Proteomes" id="UP000887579">
    <property type="component" value="Unplaced"/>
</dbReference>
<reference evidence="2" key="1">
    <citation type="submission" date="2022-11" db="UniProtKB">
        <authorList>
            <consortium name="WormBaseParasite"/>
        </authorList>
    </citation>
    <scope>IDENTIFICATION</scope>
</reference>
<name>A0AC34GPL3_9BILA</name>
<evidence type="ECO:0000313" key="1">
    <source>
        <dbReference type="Proteomes" id="UP000887579"/>
    </source>
</evidence>
<sequence length="125" mass="14189">MSEDALFSDDDVAAASGQKNGCDDDPEKYKWAFYAFIALFAYSAALLLCMTIFLIIYRQYVRFIFLKKPVSIKPGMTLDETMTTMGTTRTQTEASVKSAPSKRDKHDKDDERTPPKSKSKKKKKK</sequence>